<dbReference type="PROSITE" id="PS51257">
    <property type="entry name" value="PROKAR_LIPOPROTEIN"/>
    <property type="match status" value="1"/>
</dbReference>
<dbReference type="Proteomes" id="UP000295689">
    <property type="component" value="Unassembled WGS sequence"/>
</dbReference>
<accession>A0A4R2BD01</accession>
<dbReference type="EMBL" id="SLVV01000008">
    <property type="protein sequence ID" value="TCN24102.1"/>
    <property type="molecule type" value="Genomic_DNA"/>
</dbReference>
<sequence length="250" mass="28759">MAFTNRIRFMLLLIFIMAGGTGCMESESKVLGHLEEKYHQKFEVEEVKEGSDLFPEMYGKDQVFAYPEGKPELIFVAGESKKNDGDYYDTYVLSLWGEELTETYEDQVKKEIAGDSISKFYLRAADNQYDASMMDLSVFDYLKNKNQNVDIVLQMAILTDGEPNLDEYKQGLFHLFQLLKEQGTDKYTLSVGFVDKSEEEISDYIRVSNVNNVAWTNLKGKVYGAIVARDYSDIQNADDLVEYYQPNEEQ</sequence>
<protein>
    <submittedName>
        <fullName evidence="1">Uncharacterized protein</fullName>
    </submittedName>
</protein>
<dbReference type="RefSeq" id="WP_132008157.1">
    <property type="nucleotide sequence ID" value="NZ_JABUHM010000007.1"/>
</dbReference>
<dbReference type="AlphaFoldDB" id="A0A4R2BD01"/>
<keyword evidence="2" id="KW-1185">Reference proteome</keyword>
<name>A0A4R2BD01_9BACI</name>
<evidence type="ECO:0000313" key="1">
    <source>
        <dbReference type="EMBL" id="TCN24102.1"/>
    </source>
</evidence>
<comment type="caution">
    <text evidence="1">The sequence shown here is derived from an EMBL/GenBank/DDBJ whole genome shotgun (WGS) entry which is preliminary data.</text>
</comment>
<proteinExistence type="predicted"/>
<reference evidence="1 2" key="1">
    <citation type="journal article" date="2015" name="Stand. Genomic Sci.">
        <title>Genomic Encyclopedia of Bacterial and Archaeal Type Strains, Phase III: the genomes of soil and plant-associated and newly described type strains.</title>
        <authorList>
            <person name="Whitman W.B."/>
            <person name="Woyke T."/>
            <person name="Klenk H.P."/>
            <person name="Zhou Y."/>
            <person name="Lilburn T.G."/>
            <person name="Beck B.J."/>
            <person name="De Vos P."/>
            <person name="Vandamme P."/>
            <person name="Eisen J.A."/>
            <person name="Garrity G."/>
            <person name="Hugenholtz P."/>
            <person name="Kyrpides N.C."/>
        </authorList>
    </citation>
    <scope>NUCLEOTIDE SEQUENCE [LARGE SCALE GENOMIC DNA]</scope>
    <source>
        <strain evidence="1 2">CV53</strain>
    </source>
</reference>
<organism evidence="1 2">
    <name type="scientific">Mesobacillus foraminis</name>
    <dbReference type="NCBI Taxonomy" id="279826"/>
    <lineage>
        <taxon>Bacteria</taxon>
        <taxon>Bacillati</taxon>
        <taxon>Bacillota</taxon>
        <taxon>Bacilli</taxon>
        <taxon>Bacillales</taxon>
        <taxon>Bacillaceae</taxon>
        <taxon>Mesobacillus</taxon>
    </lineage>
</organism>
<gene>
    <name evidence="1" type="ORF">EV146_108212</name>
</gene>
<evidence type="ECO:0000313" key="2">
    <source>
        <dbReference type="Proteomes" id="UP000295689"/>
    </source>
</evidence>